<feature type="region of interest" description="Disordered" evidence="1">
    <location>
        <begin position="141"/>
        <end position="170"/>
    </location>
</feature>
<organism evidence="3 4">
    <name type="scientific">Hermetia illucens</name>
    <name type="common">Black soldier fly</name>
    <dbReference type="NCBI Taxonomy" id="343691"/>
    <lineage>
        <taxon>Eukaryota</taxon>
        <taxon>Metazoa</taxon>
        <taxon>Ecdysozoa</taxon>
        <taxon>Arthropoda</taxon>
        <taxon>Hexapoda</taxon>
        <taxon>Insecta</taxon>
        <taxon>Pterygota</taxon>
        <taxon>Neoptera</taxon>
        <taxon>Endopterygota</taxon>
        <taxon>Diptera</taxon>
        <taxon>Brachycera</taxon>
        <taxon>Stratiomyomorpha</taxon>
        <taxon>Stratiomyidae</taxon>
        <taxon>Hermetiinae</taxon>
        <taxon>Hermetia</taxon>
    </lineage>
</organism>
<keyword evidence="2" id="KW-0812">Transmembrane</keyword>
<keyword evidence="2" id="KW-0472">Membrane</keyword>
<accession>A0A7R8USI8</accession>
<evidence type="ECO:0000256" key="1">
    <source>
        <dbReference type="SAM" id="MobiDB-lite"/>
    </source>
</evidence>
<feature type="compositionally biased region" description="Polar residues" evidence="1">
    <location>
        <begin position="46"/>
        <end position="55"/>
    </location>
</feature>
<evidence type="ECO:0000313" key="3">
    <source>
        <dbReference type="EMBL" id="CAD7086171.1"/>
    </source>
</evidence>
<feature type="region of interest" description="Disordered" evidence="1">
    <location>
        <begin position="514"/>
        <end position="604"/>
    </location>
</feature>
<evidence type="ECO:0000256" key="2">
    <source>
        <dbReference type="SAM" id="Phobius"/>
    </source>
</evidence>
<dbReference type="OrthoDB" id="6425771at2759"/>
<feature type="compositionally biased region" description="Low complexity" evidence="1">
    <location>
        <begin position="27"/>
        <end position="44"/>
    </location>
</feature>
<feature type="transmembrane region" description="Helical" evidence="2">
    <location>
        <begin position="385"/>
        <end position="406"/>
    </location>
</feature>
<sequence>MYAAAGGASLASRQARQRQRQQYNKNKALLQQQKLAQQKAGGAATPTRQQQSRQFHQLPASYLRTPQSQGRKLSAGYATQSKLLLPIVEGNNQQQSLHQPHHQQFESYTRPISPRPSIRPDHPSYQQLHKSATATLPLNSQAEATPPATPLAPGKPGGPKGAPQFGPYTHALPVPQDAIIVTPATPLTSPGHRKTEDQEEVDEAGGQLERKCSFYRVRRTNAFEHDATTPTGGGYGAGLTVTTAQVDVEEEVCYGLPNGVSSHKWAQSVYYCAYCEDGSYCEHIECAQGRAAWLERGRRCSVQNNNPASCHRRWVKRNRIQDSSLGGSSDDEDLLGVLRGPSSFANAFLYVGLGTVAIGLVIAFVGTGEKGFKTVELRLIGPSLIGLGLICCILRICFCICPSSCLSKNKKSRKKDINKIDADHTTSLLRGESKRVSIATKGSRNKFPLGGKSRANSKMLNEGMEALRQIATTSLFLQNEPKPPTNRIVPIIKEPEKQAEAPLEMRKLETILNISDVTDDEDEDEAAATTSSYQNQSESLVKSESKLARQRLPTHQGQTQPKCQEKPSKANPDNLQMETSLMVVNPTPSTSTGKSSSLSPQPCTSRVALDLPLEKRQFLPPQVPLVHTPPLGTSSAPVPYARPGPSSSTRSPPSTSATSSSGSHSAPVAGHSRNLTINSNIKTATTTNTTHTTIVEPELVLSPAKLGQ</sequence>
<feature type="transmembrane region" description="Helical" evidence="2">
    <location>
        <begin position="347"/>
        <end position="365"/>
    </location>
</feature>
<keyword evidence="4" id="KW-1185">Reference proteome</keyword>
<feature type="compositionally biased region" description="Polar residues" evidence="1">
    <location>
        <begin position="553"/>
        <end position="562"/>
    </location>
</feature>
<dbReference type="Proteomes" id="UP000594454">
    <property type="component" value="Chromosome 3"/>
</dbReference>
<feature type="compositionally biased region" description="Acidic residues" evidence="1">
    <location>
        <begin position="517"/>
        <end position="526"/>
    </location>
</feature>
<proteinExistence type="predicted"/>
<protein>
    <submittedName>
        <fullName evidence="3">Uncharacterized protein</fullName>
    </submittedName>
</protein>
<feature type="region of interest" description="Disordered" evidence="1">
    <location>
        <begin position="93"/>
        <end position="124"/>
    </location>
</feature>
<dbReference type="EMBL" id="LR899011">
    <property type="protein sequence ID" value="CAD7086171.1"/>
    <property type="molecule type" value="Genomic_DNA"/>
</dbReference>
<dbReference type="FunCoup" id="A0A7R8USI8">
    <property type="interactions" value="3"/>
</dbReference>
<feature type="compositionally biased region" description="Low complexity" evidence="1">
    <location>
        <begin position="586"/>
        <end position="600"/>
    </location>
</feature>
<dbReference type="OMA" id="YCEHIEC"/>
<feature type="region of interest" description="Disordered" evidence="1">
    <location>
        <begin position="622"/>
        <end position="690"/>
    </location>
</feature>
<feature type="region of interest" description="Disordered" evidence="1">
    <location>
        <begin position="183"/>
        <end position="206"/>
    </location>
</feature>
<name>A0A7R8USI8_HERIL</name>
<gene>
    <name evidence="3" type="ORF">HERILL_LOCUS8963</name>
</gene>
<keyword evidence="2" id="KW-1133">Transmembrane helix</keyword>
<feature type="compositionally biased region" description="Low complexity" evidence="1">
    <location>
        <begin position="643"/>
        <end position="690"/>
    </location>
</feature>
<dbReference type="AlphaFoldDB" id="A0A7R8USI8"/>
<reference evidence="3 4" key="1">
    <citation type="submission" date="2020-11" db="EMBL/GenBank/DDBJ databases">
        <authorList>
            <person name="Wallbank WR R."/>
            <person name="Pardo Diaz C."/>
            <person name="Kozak K."/>
            <person name="Martin S."/>
            <person name="Jiggins C."/>
            <person name="Moest M."/>
            <person name="Warren A I."/>
            <person name="Generalovic N T."/>
            <person name="Byers J.R.P. K."/>
            <person name="Montejo-Kovacevich G."/>
            <person name="Yen C E."/>
        </authorList>
    </citation>
    <scope>NUCLEOTIDE SEQUENCE [LARGE SCALE GENOMIC DNA]</scope>
</reference>
<dbReference type="InParanoid" id="A0A7R8USI8"/>
<feature type="region of interest" description="Disordered" evidence="1">
    <location>
        <begin position="1"/>
        <end position="55"/>
    </location>
</feature>
<evidence type="ECO:0000313" key="4">
    <source>
        <dbReference type="Proteomes" id="UP000594454"/>
    </source>
</evidence>